<evidence type="ECO:0000256" key="4">
    <source>
        <dbReference type="ARBA" id="ARBA00023015"/>
    </source>
</evidence>
<name>A0ABV9Q5Y6_9BACL</name>
<feature type="domain" description="PAS" evidence="10">
    <location>
        <begin position="222"/>
        <end position="272"/>
    </location>
</feature>
<keyword evidence="1" id="KW-0547">Nucleotide-binding</keyword>
<dbReference type="PROSITE" id="PS00676">
    <property type="entry name" value="SIGMA54_INTERACT_2"/>
    <property type="match status" value="1"/>
</dbReference>
<keyword evidence="5" id="KW-0238">DNA-binding</keyword>
<keyword evidence="3" id="KW-0067">ATP-binding</keyword>
<dbReference type="SMART" id="SM00382">
    <property type="entry name" value="AAA"/>
    <property type="match status" value="1"/>
</dbReference>
<dbReference type="SMART" id="SM00091">
    <property type="entry name" value="PAS"/>
    <property type="match status" value="2"/>
</dbReference>
<keyword evidence="13" id="KW-1185">Reference proteome</keyword>
<gene>
    <name evidence="12" type="ORF">ACFO8Q_19245</name>
</gene>
<dbReference type="InterPro" id="IPR058031">
    <property type="entry name" value="AAA_lid_NorR"/>
</dbReference>
<dbReference type="PANTHER" id="PTHR32071">
    <property type="entry name" value="TRANSCRIPTIONAL REGULATORY PROTEIN"/>
    <property type="match status" value="1"/>
</dbReference>
<dbReference type="InterPro" id="IPR002078">
    <property type="entry name" value="Sigma_54_int"/>
</dbReference>
<dbReference type="PROSITE" id="PS50045">
    <property type="entry name" value="SIGMA54_INTERACT_4"/>
    <property type="match status" value="1"/>
</dbReference>
<dbReference type="SUPFAM" id="SSF55785">
    <property type="entry name" value="PYP-like sensor domain (PAS domain)"/>
    <property type="match status" value="2"/>
</dbReference>
<keyword evidence="6" id="KW-0804">Transcription</keyword>
<dbReference type="InterPro" id="IPR025662">
    <property type="entry name" value="Sigma_54_int_dom_ATP-bd_1"/>
</dbReference>
<dbReference type="SUPFAM" id="SSF46689">
    <property type="entry name" value="Homeodomain-like"/>
    <property type="match status" value="1"/>
</dbReference>
<evidence type="ECO:0000259" key="11">
    <source>
        <dbReference type="PROSITE" id="PS50113"/>
    </source>
</evidence>
<evidence type="ECO:0000313" key="12">
    <source>
        <dbReference type="EMBL" id="MFC4769470.1"/>
    </source>
</evidence>
<dbReference type="Gene3D" id="1.10.10.60">
    <property type="entry name" value="Homeodomain-like"/>
    <property type="match status" value="1"/>
</dbReference>
<dbReference type="RefSeq" id="WP_380028021.1">
    <property type="nucleotide sequence ID" value="NZ_JBHSHC010000132.1"/>
</dbReference>
<dbReference type="PROSITE" id="PS00688">
    <property type="entry name" value="SIGMA54_INTERACT_3"/>
    <property type="match status" value="1"/>
</dbReference>
<dbReference type="InterPro" id="IPR009057">
    <property type="entry name" value="Homeodomain-like_sf"/>
</dbReference>
<dbReference type="CDD" id="cd00130">
    <property type="entry name" value="PAS"/>
    <property type="match status" value="2"/>
</dbReference>
<dbReference type="InterPro" id="IPR027417">
    <property type="entry name" value="P-loop_NTPase"/>
</dbReference>
<keyword evidence="8" id="KW-0175">Coiled coil</keyword>
<dbReference type="PROSITE" id="PS00675">
    <property type="entry name" value="SIGMA54_INTERACT_1"/>
    <property type="match status" value="1"/>
</dbReference>
<dbReference type="Pfam" id="PF25601">
    <property type="entry name" value="AAA_lid_14"/>
    <property type="match status" value="1"/>
</dbReference>
<organism evidence="12 13">
    <name type="scientific">Effusibacillus consociatus</name>
    <dbReference type="NCBI Taxonomy" id="1117041"/>
    <lineage>
        <taxon>Bacteria</taxon>
        <taxon>Bacillati</taxon>
        <taxon>Bacillota</taxon>
        <taxon>Bacilli</taxon>
        <taxon>Bacillales</taxon>
        <taxon>Alicyclobacillaceae</taxon>
        <taxon>Effusibacillus</taxon>
    </lineage>
</organism>
<proteinExistence type="predicted"/>
<dbReference type="Pfam" id="PF18024">
    <property type="entry name" value="HTH_50"/>
    <property type="match status" value="1"/>
</dbReference>
<dbReference type="PROSITE" id="PS50112">
    <property type="entry name" value="PAS"/>
    <property type="match status" value="2"/>
</dbReference>
<dbReference type="Pfam" id="PF00158">
    <property type="entry name" value="Sigma54_activat"/>
    <property type="match status" value="1"/>
</dbReference>
<dbReference type="SUPFAM" id="SSF52540">
    <property type="entry name" value="P-loop containing nucleoside triphosphate hydrolases"/>
    <property type="match status" value="1"/>
</dbReference>
<dbReference type="InterPro" id="IPR003593">
    <property type="entry name" value="AAA+_ATPase"/>
</dbReference>
<accession>A0ABV9Q5Y6</accession>
<dbReference type="InterPro" id="IPR025944">
    <property type="entry name" value="Sigma_54_int_dom_CS"/>
</dbReference>
<comment type="caution">
    <text evidence="12">The sequence shown here is derived from an EMBL/GenBank/DDBJ whole genome shotgun (WGS) entry which is preliminary data.</text>
</comment>
<dbReference type="InterPro" id="IPR030828">
    <property type="entry name" value="HTH_TyrR"/>
</dbReference>
<evidence type="ECO:0000313" key="13">
    <source>
        <dbReference type="Proteomes" id="UP001596002"/>
    </source>
</evidence>
<feature type="domain" description="PAC" evidence="11">
    <location>
        <begin position="289"/>
        <end position="341"/>
    </location>
</feature>
<dbReference type="CDD" id="cd00009">
    <property type="entry name" value="AAA"/>
    <property type="match status" value="1"/>
</dbReference>
<evidence type="ECO:0000256" key="5">
    <source>
        <dbReference type="ARBA" id="ARBA00023125"/>
    </source>
</evidence>
<feature type="coiled-coil region" evidence="8">
    <location>
        <begin position="332"/>
        <end position="366"/>
    </location>
</feature>
<evidence type="ECO:0000256" key="2">
    <source>
        <dbReference type="ARBA" id="ARBA00022797"/>
    </source>
</evidence>
<evidence type="ECO:0000259" key="10">
    <source>
        <dbReference type="PROSITE" id="PS50112"/>
    </source>
</evidence>
<protein>
    <recommendedName>
        <fullName evidence="7">HTH-type transcriptional regulatory protein TyrR</fullName>
    </recommendedName>
</protein>
<evidence type="ECO:0000256" key="7">
    <source>
        <dbReference type="ARBA" id="ARBA00029500"/>
    </source>
</evidence>
<dbReference type="InterPro" id="IPR000700">
    <property type="entry name" value="PAS-assoc_C"/>
</dbReference>
<dbReference type="InterPro" id="IPR025943">
    <property type="entry name" value="Sigma_54_int_dom_ATP-bd_2"/>
</dbReference>
<keyword evidence="2" id="KW-0058">Aromatic hydrocarbons catabolism</keyword>
<reference evidence="13" key="1">
    <citation type="journal article" date="2019" name="Int. J. Syst. Evol. Microbiol.">
        <title>The Global Catalogue of Microorganisms (GCM) 10K type strain sequencing project: providing services to taxonomists for standard genome sequencing and annotation.</title>
        <authorList>
            <consortium name="The Broad Institute Genomics Platform"/>
            <consortium name="The Broad Institute Genome Sequencing Center for Infectious Disease"/>
            <person name="Wu L."/>
            <person name="Ma J."/>
        </authorList>
    </citation>
    <scope>NUCLEOTIDE SEQUENCE [LARGE SCALE GENOMIC DNA]</scope>
    <source>
        <strain evidence="13">WYCCWR 12678</strain>
    </source>
</reference>
<dbReference type="PROSITE" id="PS50113">
    <property type="entry name" value="PAC"/>
    <property type="match status" value="1"/>
</dbReference>
<evidence type="ECO:0000256" key="1">
    <source>
        <dbReference type="ARBA" id="ARBA00022741"/>
    </source>
</evidence>
<dbReference type="NCBIfam" id="TIGR00229">
    <property type="entry name" value="sensory_box"/>
    <property type="match status" value="2"/>
</dbReference>
<keyword evidence="4" id="KW-0805">Transcription regulation</keyword>
<evidence type="ECO:0000259" key="9">
    <source>
        <dbReference type="PROSITE" id="PS50045"/>
    </source>
</evidence>
<dbReference type="Pfam" id="PF13426">
    <property type="entry name" value="PAS_9"/>
    <property type="match status" value="1"/>
</dbReference>
<dbReference type="InterPro" id="IPR000014">
    <property type="entry name" value="PAS"/>
</dbReference>
<dbReference type="EMBL" id="JBHSHC010000132">
    <property type="protein sequence ID" value="MFC4769470.1"/>
    <property type="molecule type" value="Genomic_DNA"/>
</dbReference>
<sequence>MEITGFLKKEYKILSEADWENDLSLNQYLERGIVLVCDSEERIIGVVSQENQIVPVGIASLQMIQSEEGEWDVHPIWIVINHDQRILGWIERENLYKYFYHTLKRKKDHYETVLMSLPHGITVIDSEATICFMNQEELKTQGVSQLEMLGRHIRDVDPASSLEQLLSCHEKKTIVKITDDKKGIYTQTNILDKGVPIGAIQVYWEAEEIEKIAMGLEAYTNLAQDLKAVFETSYDVIYVSDGEGMTLRVSSASEKLWGYKPEELVGKTVHELEKQGVFKPSITRLVLERKEKVQTIQTTKTGRRLMVVGTPIKNGEGNIIRVINTSRDITHESRLQLELEDIKSLMEGYKRELEQLRQLAMKNDQLVFKSESMRNVIALAGKVAEVDSTVLILGESGVGKEVLASYIHQNSQRKDKPFIKVNCGAIPENLLESELFGYEKGAFTGASKHGKMGLFEAANEGTLFLDEIGEIPLSLQVKLLRVLQEKEVVRLGGTKPVRVNVRIIAATNRNLEEEVKRGLFREDLYYRLNVVPIRIPSLRERREDILPLVLHFIEKFNNVHHSNKSFSIEAMELLQTYKWPGNVRELQNIIERLVVLTDQKLIEVHHLPEAIMNGQSGSTAVSITNIMPLQDAIDLLERQLLAMAKERYGTTTKIAEALGVNQSTVSRKISKFGLAK</sequence>
<feature type="domain" description="Sigma-54 factor interaction" evidence="9">
    <location>
        <begin position="366"/>
        <end position="595"/>
    </location>
</feature>
<evidence type="ECO:0000256" key="3">
    <source>
        <dbReference type="ARBA" id="ARBA00022840"/>
    </source>
</evidence>
<dbReference type="InterPro" id="IPR035965">
    <property type="entry name" value="PAS-like_dom_sf"/>
</dbReference>
<dbReference type="Gene3D" id="3.40.50.300">
    <property type="entry name" value="P-loop containing nucleotide triphosphate hydrolases"/>
    <property type="match status" value="1"/>
</dbReference>
<evidence type="ECO:0000256" key="6">
    <source>
        <dbReference type="ARBA" id="ARBA00023163"/>
    </source>
</evidence>
<dbReference type="Gene3D" id="3.30.450.20">
    <property type="entry name" value="PAS domain"/>
    <property type="match status" value="2"/>
</dbReference>
<dbReference type="Proteomes" id="UP001596002">
    <property type="component" value="Unassembled WGS sequence"/>
</dbReference>
<feature type="domain" description="PAS" evidence="10">
    <location>
        <begin position="106"/>
        <end position="151"/>
    </location>
</feature>
<evidence type="ECO:0000256" key="8">
    <source>
        <dbReference type="SAM" id="Coils"/>
    </source>
</evidence>
<dbReference type="Gene3D" id="1.10.8.60">
    <property type="match status" value="1"/>
</dbReference>